<dbReference type="GeneTree" id="ENSGT00940000159333"/>
<keyword evidence="3" id="KW-0862">Zinc</keyword>
<dbReference type="PROSITE" id="PS51030">
    <property type="entry name" value="NUCLEAR_REC_DBD_2"/>
    <property type="match status" value="1"/>
</dbReference>
<dbReference type="GO" id="GO:0008270">
    <property type="term" value="F:zinc ion binding"/>
    <property type="evidence" value="ECO:0007669"/>
    <property type="project" value="UniProtKB-KW"/>
</dbReference>
<dbReference type="Ensembl" id="ENSNBRT00000006992.1">
    <property type="protein sequence ID" value="ENSNBRP00000006796.1"/>
    <property type="gene ID" value="ENSNBRG00000005336.1"/>
</dbReference>
<dbReference type="GO" id="GO:0043565">
    <property type="term" value="F:sequence-specific DNA binding"/>
    <property type="evidence" value="ECO:0007669"/>
    <property type="project" value="InterPro"/>
</dbReference>
<dbReference type="Pfam" id="PF00105">
    <property type="entry name" value="zf-C4"/>
    <property type="match status" value="1"/>
</dbReference>
<dbReference type="SMART" id="SM00399">
    <property type="entry name" value="ZnF_C4"/>
    <property type="match status" value="1"/>
</dbReference>
<proteinExistence type="predicted"/>
<dbReference type="AlphaFoldDB" id="A0A3Q4GDV5"/>
<accession>A0A3Q4GDV5</accession>
<evidence type="ECO:0000256" key="3">
    <source>
        <dbReference type="ARBA" id="ARBA00022833"/>
    </source>
</evidence>
<keyword evidence="8" id="KW-0539">Nucleus</keyword>
<reference evidence="10" key="2">
    <citation type="submission" date="2025-09" db="UniProtKB">
        <authorList>
            <consortium name="Ensembl"/>
        </authorList>
    </citation>
    <scope>IDENTIFICATION</scope>
</reference>
<keyword evidence="1" id="KW-0479">Metal-binding</keyword>
<dbReference type="PROSITE" id="PS00031">
    <property type="entry name" value="NUCLEAR_REC_DBD_1"/>
    <property type="match status" value="1"/>
</dbReference>
<dbReference type="PANTHER" id="PTHR48092">
    <property type="entry name" value="KNIRPS-RELATED PROTEIN-RELATED"/>
    <property type="match status" value="1"/>
</dbReference>
<dbReference type="InterPro" id="IPR001628">
    <property type="entry name" value="Znf_hrmn_rcpt"/>
</dbReference>
<keyword evidence="2" id="KW-0863">Zinc-finger</keyword>
<evidence type="ECO:0000256" key="2">
    <source>
        <dbReference type="ARBA" id="ARBA00022771"/>
    </source>
</evidence>
<dbReference type="STRING" id="32507.ENSNBRP00000006796"/>
<sequence>VARVCLVCGDEASGCHYGVVTCGSCKVFFKRAHNYLCAGRNDCIIDKIRRKNCPACRVRKCLQAGMNLGGKESHPHYTFARSLVSDVAFKSASVCFIEIINVGPYIVTRGPGMLSQRMFVFILCV</sequence>
<keyword evidence="6" id="KW-0804">Transcription</keyword>
<evidence type="ECO:0000313" key="11">
    <source>
        <dbReference type="Proteomes" id="UP000261580"/>
    </source>
</evidence>
<keyword evidence="7" id="KW-0675">Receptor</keyword>
<dbReference type="Gene3D" id="3.30.50.10">
    <property type="entry name" value="Erythroid Transcription Factor GATA-1, subunit A"/>
    <property type="match status" value="1"/>
</dbReference>
<evidence type="ECO:0000256" key="7">
    <source>
        <dbReference type="ARBA" id="ARBA00023170"/>
    </source>
</evidence>
<evidence type="ECO:0000256" key="5">
    <source>
        <dbReference type="ARBA" id="ARBA00023125"/>
    </source>
</evidence>
<dbReference type="InterPro" id="IPR013088">
    <property type="entry name" value="Znf_NHR/GATA"/>
</dbReference>
<feature type="domain" description="Nuclear receptor" evidence="9">
    <location>
        <begin position="2"/>
        <end position="73"/>
    </location>
</feature>
<protein>
    <recommendedName>
        <fullName evidence="9">Nuclear receptor domain-containing protein</fullName>
    </recommendedName>
</protein>
<dbReference type="Bgee" id="ENSNBRG00000005336">
    <property type="expression patterns" value="Expressed in liver and 1 other cell type or tissue"/>
</dbReference>
<evidence type="ECO:0000256" key="1">
    <source>
        <dbReference type="ARBA" id="ARBA00022723"/>
    </source>
</evidence>
<evidence type="ECO:0000313" key="10">
    <source>
        <dbReference type="Ensembl" id="ENSNBRP00000006796.1"/>
    </source>
</evidence>
<dbReference type="GO" id="GO:0003700">
    <property type="term" value="F:DNA-binding transcription factor activity"/>
    <property type="evidence" value="ECO:0007669"/>
    <property type="project" value="InterPro"/>
</dbReference>
<dbReference type="Proteomes" id="UP000261580">
    <property type="component" value="Unassembled WGS sequence"/>
</dbReference>
<keyword evidence="5" id="KW-0238">DNA-binding</keyword>
<keyword evidence="4" id="KW-0805">Transcription regulation</keyword>
<evidence type="ECO:0000256" key="4">
    <source>
        <dbReference type="ARBA" id="ARBA00023015"/>
    </source>
</evidence>
<evidence type="ECO:0000259" key="9">
    <source>
        <dbReference type="PROSITE" id="PS51030"/>
    </source>
</evidence>
<evidence type="ECO:0000256" key="8">
    <source>
        <dbReference type="ARBA" id="ARBA00023242"/>
    </source>
</evidence>
<dbReference type="InterPro" id="IPR050200">
    <property type="entry name" value="Nuclear_hormone_rcpt_NR3"/>
</dbReference>
<keyword evidence="11" id="KW-1185">Reference proteome</keyword>
<organism evidence="10 11">
    <name type="scientific">Neolamprologus brichardi</name>
    <name type="common">Fairy cichlid</name>
    <name type="synonym">Lamprologus brichardi</name>
    <dbReference type="NCBI Taxonomy" id="32507"/>
    <lineage>
        <taxon>Eukaryota</taxon>
        <taxon>Metazoa</taxon>
        <taxon>Chordata</taxon>
        <taxon>Craniata</taxon>
        <taxon>Vertebrata</taxon>
        <taxon>Euteleostomi</taxon>
        <taxon>Actinopterygii</taxon>
        <taxon>Neopterygii</taxon>
        <taxon>Teleostei</taxon>
        <taxon>Neoteleostei</taxon>
        <taxon>Acanthomorphata</taxon>
        <taxon>Ovalentaria</taxon>
        <taxon>Cichlomorphae</taxon>
        <taxon>Cichliformes</taxon>
        <taxon>Cichlidae</taxon>
        <taxon>African cichlids</taxon>
        <taxon>Pseudocrenilabrinae</taxon>
        <taxon>Lamprologini</taxon>
        <taxon>Neolamprologus</taxon>
    </lineage>
</organism>
<name>A0A3Q4GDV5_NEOBR</name>
<dbReference type="PRINTS" id="PR00047">
    <property type="entry name" value="STROIDFINGER"/>
</dbReference>
<evidence type="ECO:0000256" key="6">
    <source>
        <dbReference type="ARBA" id="ARBA00023163"/>
    </source>
</evidence>
<reference evidence="10" key="1">
    <citation type="submission" date="2025-08" db="UniProtKB">
        <authorList>
            <consortium name="Ensembl"/>
        </authorList>
    </citation>
    <scope>IDENTIFICATION</scope>
</reference>
<dbReference type="SUPFAM" id="SSF57716">
    <property type="entry name" value="Glucocorticoid receptor-like (DNA-binding domain)"/>
    <property type="match status" value="1"/>
</dbReference>